<feature type="transmembrane region" description="Helical" evidence="1">
    <location>
        <begin position="50"/>
        <end position="73"/>
    </location>
</feature>
<accession>A0AAV9HB65</accession>
<gene>
    <name evidence="2" type="ORF">QBC42DRAFT_300945</name>
</gene>
<feature type="transmembrane region" description="Helical" evidence="1">
    <location>
        <begin position="625"/>
        <end position="651"/>
    </location>
</feature>
<evidence type="ECO:0000313" key="3">
    <source>
        <dbReference type="Proteomes" id="UP001321749"/>
    </source>
</evidence>
<comment type="caution">
    <text evidence="2">The sequence shown here is derived from an EMBL/GenBank/DDBJ whole genome shotgun (WGS) entry which is preliminary data.</text>
</comment>
<name>A0AAV9HB65_9PEZI</name>
<dbReference type="EMBL" id="MU865102">
    <property type="protein sequence ID" value="KAK4457673.1"/>
    <property type="molecule type" value="Genomic_DNA"/>
</dbReference>
<organism evidence="2 3">
    <name type="scientific">Cladorrhinum samala</name>
    <dbReference type="NCBI Taxonomy" id="585594"/>
    <lineage>
        <taxon>Eukaryota</taxon>
        <taxon>Fungi</taxon>
        <taxon>Dikarya</taxon>
        <taxon>Ascomycota</taxon>
        <taxon>Pezizomycotina</taxon>
        <taxon>Sordariomycetes</taxon>
        <taxon>Sordariomycetidae</taxon>
        <taxon>Sordariales</taxon>
        <taxon>Podosporaceae</taxon>
        <taxon>Cladorrhinum</taxon>
    </lineage>
</organism>
<evidence type="ECO:0000313" key="2">
    <source>
        <dbReference type="EMBL" id="KAK4457673.1"/>
    </source>
</evidence>
<protein>
    <submittedName>
        <fullName evidence="2">Uncharacterized protein</fullName>
    </submittedName>
</protein>
<dbReference type="AlphaFoldDB" id="A0AAV9HB65"/>
<proteinExistence type="predicted"/>
<keyword evidence="1" id="KW-0812">Transmembrane</keyword>
<sequence>METKHPNHLISIQHYQCQVPSEGSSSAPCDTKEPAIQVHQLSLYERLGTLAVNTLIGGSLIIVAITGFLTFLWTAGESNSTWREIVLSGWLTRSITLSSLMLRFIAAAQGAVNTSMIAALLLQASQIRLSSAAAVSIAHAHNGGPWALILHLPRGRKLRPMAVICWTLVVSMAIVLTALQFTSTALLSDVGSGIISSKTVGLSLPVQAARHSLYSFETSVLCRALSSRYLAGNSRPQPFPSFADYSTPIAGEPGTRDTGVSIRAFLPIASQAKRESTLAFNGVATLLDTRVACVRPGVSDVKVHLHQWIVGSLWADSSVPGTNKSVGTAQFNCTYTINIPETTMDSYIYKAMEISDLAIALCRVDPFNFALASTLFPDIKALPNTYLVIDMGNDPRPWLSFGEQKTTLTPIDKWRKGTSDEWITARFGNGYGRTTRFSDPQISLTLCTFDPQARNMRITATRQSPAPEPSVSWNSTRRRYVTDSVRRQLDTSSNRTAAIFNLTSPELEQSFHANSMPSGVATASTAYNLAQCALQDLKYILPSVFLCWFCYSTYPNHGQGTAVSKLASDVFQDTLRETGGNMALALQGMVTAMFSTAFYDLLPHFEHFEPAELTASEEVVRPVRYTFAALMAGVVAAHLVLCGITTALFAAKAKDSVLGATWSAVAQLYGVDTAFWLQFGSGKRDSEVTEEMEAAGVHETLVGLEKEEEDGGAVSIRRRFS</sequence>
<evidence type="ECO:0000256" key="1">
    <source>
        <dbReference type="SAM" id="Phobius"/>
    </source>
</evidence>
<reference evidence="2" key="1">
    <citation type="journal article" date="2023" name="Mol. Phylogenet. Evol.">
        <title>Genome-scale phylogeny and comparative genomics of the fungal order Sordariales.</title>
        <authorList>
            <person name="Hensen N."/>
            <person name="Bonometti L."/>
            <person name="Westerberg I."/>
            <person name="Brannstrom I.O."/>
            <person name="Guillou S."/>
            <person name="Cros-Aarteil S."/>
            <person name="Calhoun S."/>
            <person name="Haridas S."/>
            <person name="Kuo A."/>
            <person name="Mondo S."/>
            <person name="Pangilinan J."/>
            <person name="Riley R."/>
            <person name="LaButti K."/>
            <person name="Andreopoulos B."/>
            <person name="Lipzen A."/>
            <person name="Chen C."/>
            <person name="Yan M."/>
            <person name="Daum C."/>
            <person name="Ng V."/>
            <person name="Clum A."/>
            <person name="Steindorff A."/>
            <person name="Ohm R.A."/>
            <person name="Martin F."/>
            <person name="Silar P."/>
            <person name="Natvig D.O."/>
            <person name="Lalanne C."/>
            <person name="Gautier V."/>
            <person name="Ament-Velasquez S.L."/>
            <person name="Kruys A."/>
            <person name="Hutchinson M.I."/>
            <person name="Powell A.J."/>
            <person name="Barry K."/>
            <person name="Miller A.N."/>
            <person name="Grigoriev I.V."/>
            <person name="Debuchy R."/>
            <person name="Gladieux P."/>
            <person name="Hiltunen Thoren M."/>
            <person name="Johannesson H."/>
        </authorList>
    </citation>
    <scope>NUCLEOTIDE SEQUENCE</scope>
    <source>
        <strain evidence="2">PSN324</strain>
    </source>
</reference>
<feature type="transmembrane region" description="Helical" evidence="1">
    <location>
        <begin position="100"/>
        <end position="122"/>
    </location>
</feature>
<dbReference type="Proteomes" id="UP001321749">
    <property type="component" value="Unassembled WGS sequence"/>
</dbReference>
<feature type="transmembrane region" description="Helical" evidence="1">
    <location>
        <begin position="161"/>
        <end position="181"/>
    </location>
</feature>
<keyword evidence="1" id="KW-1133">Transmembrane helix</keyword>
<keyword evidence="3" id="KW-1185">Reference proteome</keyword>
<reference evidence="2" key="2">
    <citation type="submission" date="2023-06" db="EMBL/GenBank/DDBJ databases">
        <authorList>
            <consortium name="Lawrence Berkeley National Laboratory"/>
            <person name="Mondo S.J."/>
            <person name="Hensen N."/>
            <person name="Bonometti L."/>
            <person name="Westerberg I."/>
            <person name="Brannstrom I.O."/>
            <person name="Guillou S."/>
            <person name="Cros-Aarteil S."/>
            <person name="Calhoun S."/>
            <person name="Haridas S."/>
            <person name="Kuo A."/>
            <person name="Pangilinan J."/>
            <person name="Riley R."/>
            <person name="Labutti K."/>
            <person name="Andreopoulos B."/>
            <person name="Lipzen A."/>
            <person name="Chen C."/>
            <person name="Yanf M."/>
            <person name="Daum C."/>
            <person name="Ng V."/>
            <person name="Clum A."/>
            <person name="Steindorff A."/>
            <person name="Ohm R."/>
            <person name="Martin F."/>
            <person name="Silar P."/>
            <person name="Natvig D."/>
            <person name="Lalanne C."/>
            <person name="Gautier V."/>
            <person name="Ament-Velasquez S.L."/>
            <person name="Kruys A."/>
            <person name="Hutchinson M.I."/>
            <person name="Powell A.J."/>
            <person name="Barry K."/>
            <person name="Miller A.N."/>
            <person name="Grigoriev I.V."/>
            <person name="Debuchy R."/>
            <person name="Gladieux P."/>
            <person name="Thoren M.H."/>
            <person name="Johannesson H."/>
        </authorList>
    </citation>
    <scope>NUCLEOTIDE SEQUENCE</scope>
    <source>
        <strain evidence="2">PSN324</strain>
    </source>
</reference>
<keyword evidence="1" id="KW-0472">Membrane</keyword>